<evidence type="ECO:0000313" key="2">
    <source>
        <dbReference type="Proteomes" id="UP000276133"/>
    </source>
</evidence>
<reference evidence="1 2" key="1">
    <citation type="journal article" date="2018" name="Sci. Rep.">
        <title>Genomic signatures of local adaptation to the degree of environmental predictability in rotifers.</title>
        <authorList>
            <person name="Franch-Gras L."/>
            <person name="Hahn C."/>
            <person name="Garcia-Roger E.M."/>
            <person name="Carmona M.J."/>
            <person name="Serra M."/>
            <person name="Gomez A."/>
        </authorList>
    </citation>
    <scope>NUCLEOTIDE SEQUENCE [LARGE SCALE GENOMIC DNA]</scope>
    <source>
        <strain evidence="1">HYR1</strain>
    </source>
</reference>
<protein>
    <submittedName>
        <fullName evidence="1">Uncharacterized protein</fullName>
    </submittedName>
</protein>
<dbReference type="OrthoDB" id="5824787at2759"/>
<keyword evidence="2" id="KW-1185">Reference proteome</keyword>
<comment type="caution">
    <text evidence="1">The sequence shown here is derived from an EMBL/GenBank/DDBJ whole genome shotgun (WGS) entry which is preliminary data.</text>
</comment>
<gene>
    <name evidence="1" type="ORF">BpHYR1_016638</name>
</gene>
<dbReference type="EMBL" id="REGN01007486">
    <property type="protein sequence ID" value="RNA06110.1"/>
    <property type="molecule type" value="Genomic_DNA"/>
</dbReference>
<name>A0A3M7Q3W1_BRAPC</name>
<sequence>MYINRRFSQRESIAALKNQDGQLDTNRENICELLNEFFHSVFENTASKEQIIHANNVFHIRAQPDPAFSVEDIVTAEKVLKKLESLQSDKTSGVDQVSSHALKMSFSFRVDPPYNLTDPSKPIFNAQEHVYIFYKSICDSISKASNEALDYQNIYLSSNSAKKPKKNNWFNKEKQLVQ</sequence>
<accession>A0A3M7Q3W1</accession>
<evidence type="ECO:0000313" key="1">
    <source>
        <dbReference type="EMBL" id="RNA06110.1"/>
    </source>
</evidence>
<organism evidence="1 2">
    <name type="scientific">Brachionus plicatilis</name>
    <name type="common">Marine rotifer</name>
    <name type="synonym">Brachionus muelleri</name>
    <dbReference type="NCBI Taxonomy" id="10195"/>
    <lineage>
        <taxon>Eukaryota</taxon>
        <taxon>Metazoa</taxon>
        <taxon>Spiralia</taxon>
        <taxon>Gnathifera</taxon>
        <taxon>Rotifera</taxon>
        <taxon>Eurotatoria</taxon>
        <taxon>Monogononta</taxon>
        <taxon>Pseudotrocha</taxon>
        <taxon>Ploima</taxon>
        <taxon>Brachionidae</taxon>
        <taxon>Brachionus</taxon>
    </lineage>
</organism>
<proteinExistence type="predicted"/>
<dbReference type="AlphaFoldDB" id="A0A3M7Q3W1"/>
<dbReference type="Proteomes" id="UP000276133">
    <property type="component" value="Unassembled WGS sequence"/>
</dbReference>